<reference evidence="2" key="1">
    <citation type="submission" date="2022-11" db="UniProtKB">
        <authorList>
            <consortium name="WormBaseParasite"/>
        </authorList>
    </citation>
    <scope>IDENTIFICATION</scope>
</reference>
<dbReference type="Proteomes" id="UP000887565">
    <property type="component" value="Unplaced"/>
</dbReference>
<protein>
    <submittedName>
        <fullName evidence="2">Uncharacterized protein</fullName>
    </submittedName>
</protein>
<name>A0A915HSB2_ROMCU</name>
<keyword evidence="1" id="KW-1185">Reference proteome</keyword>
<sequence>MDCKIKLEKWKKLKPGHLIESLEHCHWVIRASRYKTEFSSLFCHLQLLSLNLISDGADYLVYHLDCWDVFGYFCNGITHIFKCVMGFRMEILNCVSICHGKATTLVVTICLDGCRDKSWVNFYKFIGLYWCWKMLWLWQLIVGW</sequence>
<accession>A0A915HSB2</accession>
<dbReference type="AlphaFoldDB" id="A0A915HSB2"/>
<evidence type="ECO:0000313" key="1">
    <source>
        <dbReference type="Proteomes" id="UP000887565"/>
    </source>
</evidence>
<dbReference type="WBParaSite" id="nRc.2.0.1.t04639-RA">
    <property type="protein sequence ID" value="nRc.2.0.1.t04639-RA"/>
    <property type="gene ID" value="nRc.2.0.1.g04639"/>
</dbReference>
<proteinExistence type="predicted"/>
<evidence type="ECO:0000313" key="2">
    <source>
        <dbReference type="WBParaSite" id="nRc.2.0.1.t04639-RA"/>
    </source>
</evidence>
<organism evidence="1 2">
    <name type="scientific">Romanomermis culicivorax</name>
    <name type="common">Nematode worm</name>
    <dbReference type="NCBI Taxonomy" id="13658"/>
    <lineage>
        <taxon>Eukaryota</taxon>
        <taxon>Metazoa</taxon>
        <taxon>Ecdysozoa</taxon>
        <taxon>Nematoda</taxon>
        <taxon>Enoplea</taxon>
        <taxon>Dorylaimia</taxon>
        <taxon>Mermithida</taxon>
        <taxon>Mermithoidea</taxon>
        <taxon>Mermithidae</taxon>
        <taxon>Romanomermis</taxon>
    </lineage>
</organism>